<dbReference type="PANTHER" id="PTHR13531">
    <property type="entry name" value="GEO07735P1-RELATED-RELATED"/>
    <property type="match status" value="1"/>
</dbReference>
<evidence type="ECO:0000256" key="5">
    <source>
        <dbReference type="SAM" id="Phobius"/>
    </source>
</evidence>
<dbReference type="OrthoDB" id="311720at2759"/>
<keyword evidence="7" id="KW-1185">Reference proteome</keyword>
<evidence type="ECO:0000313" key="6">
    <source>
        <dbReference type="EMBL" id="CAG9815409.1"/>
    </source>
</evidence>
<feature type="transmembrane region" description="Helical" evidence="5">
    <location>
        <begin position="39"/>
        <end position="58"/>
    </location>
</feature>
<feature type="transmembrane region" description="Helical" evidence="5">
    <location>
        <begin position="70"/>
        <end position="91"/>
    </location>
</feature>
<feature type="transmembrane region" description="Helical" evidence="5">
    <location>
        <begin position="134"/>
        <end position="154"/>
    </location>
</feature>
<accession>A0A9N9SAP0</accession>
<dbReference type="GO" id="GO:0016020">
    <property type="term" value="C:membrane"/>
    <property type="evidence" value="ECO:0007669"/>
    <property type="project" value="UniProtKB-SubCell"/>
</dbReference>
<evidence type="ECO:0000256" key="4">
    <source>
        <dbReference type="ARBA" id="ARBA00023136"/>
    </source>
</evidence>
<dbReference type="AlphaFoldDB" id="A0A9N9SAP0"/>
<evidence type="ECO:0000256" key="3">
    <source>
        <dbReference type="ARBA" id="ARBA00022989"/>
    </source>
</evidence>
<evidence type="ECO:0000256" key="1">
    <source>
        <dbReference type="ARBA" id="ARBA00004141"/>
    </source>
</evidence>
<keyword evidence="3 5" id="KW-1133">Transmembrane helix</keyword>
<reference evidence="6" key="1">
    <citation type="submission" date="2022-01" db="EMBL/GenBank/DDBJ databases">
        <authorList>
            <person name="King R."/>
        </authorList>
    </citation>
    <scope>NUCLEOTIDE SEQUENCE</scope>
</reference>
<feature type="transmembrane region" description="Helical" evidence="5">
    <location>
        <begin position="103"/>
        <end position="122"/>
    </location>
</feature>
<evidence type="ECO:0000256" key="2">
    <source>
        <dbReference type="ARBA" id="ARBA00022692"/>
    </source>
</evidence>
<gene>
    <name evidence="6" type="ORF">PHAECO_LOCUS2914</name>
</gene>
<dbReference type="Proteomes" id="UP001153737">
    <property type="component" value="Chromosome 12"/>
</dbReference>
<dbReference type="GO" id="GO:0035869">
    <property type="term" value="C:ciliary transition zone"/>
    <property type="evidence" value="ECO:0007669"/>
    <property type="project" value="TreeGrafter"/>
</dbReference>
<dbReference type="EMBL" id="OU896718">
    <property type="protein sequence ID" value="CAG9815409.1"/>
    <property type="molecule type" value="Genomic_DNA"/>
</dbReference>
<reference evidence="6" key="2">
    <citation type="submission" date="2022-10" db="EMBL/GenBank/DDBJ databases">
        <authorList>
            <consortium name="ENA_rothamsted_submissions"/>
            <consortium name="culmorum"/>
            <person name="King R."/>
        </authorList>
    </citation>
    <scope>NUCLEOTIDE SEQUENCE</scope>
</reference>
<proteinExistence type="predicted"/>
<dbReference type="PANTHER" id="PTHR13531:SF6">
    <property type="entry name" value="TMEM (HUMAN TRANSMEMBRANE PROTEIN) HOMOLOG"/>
    <property type="match status" value="1"/>
</dbReference>
<dbReference type="Pfam" id="PF09799">
    <property type="entry name" value="Transmemb_17"/>
    <property type="match status" value="1"/>
</dbReference>
<dbReference type="GO" id="GO:1905515">
    <property type="term" value="P:non-motile cilium assembly"/>
    <property type="evidence" value="ECO:0007669"/>
    <property type="project" value="TreeGrafter"/>
</dbReference>
<organism evidence="6 7">
    <name type="scientific">Phaedon cochleariae</name>
    <name type="common">Mustard beetle</name>
    <dbReference type="NCBI Taxonomy" id="80249"/>
    <lineage>
        <taxon>Eukaryota</taxon>
        <taxon>Metazoa</taxon>
        <taxon>Ecdysozoa</taxon>
        <taxon>Arthropoda</taxon>
        <taxon>Hexapoda</taxon>
        <taxon>Insecta</taxon>
        <taxon>Pterygota</taxon>
        <taxon>Neoptera</taxon>
        <taxon>Endopterygota</taxon>
        <taxon>Coleoptera</taxon>
        <taxon>Polyphaga</taxon>
        <taxon>Cucujiformia</taxon>
        <taxon>Chrysomeloidea</taxon>
        <taxon>Chrysomelidae</taxon>
        <taxon>Chrysomelinae</taxon>
        <taxon>Chrysomelini</taxon>
        <taxon>Phaedon</taxon>
    </lineage>
</organism>
<evidence type="ECO:0000313" key="7">
    <source>
        <dbReference type="Proteomes" id="UP001153737"/>
    </source>
</evidence>
<protein>
    <submittedName>
        <fullName evidence="6">Uncharacterized protein</fullName>
    </submittedName>
</protein>
<keyword evidence="4 5" id="KW-0472">Membrane</keyword>
<sequence length="172" mass="20009">MAETGIFSNLMFPGLNMNNHGCKKEGIKVTSNLPLQMSLYFNVVFAPVWGIVILLFLDKNYHTYNDLYKYIIITVVCTVFIMEVVRLYLGYEGNLKIKIPELAGFWMVSILLQFPLQCLLLFHPYFKMYILEKVVQGIMLLMLSIQLIFGFHALKYTATEQAKYVQMKKQNQ</sequence>
<name>A0A9N9SAP0_PHACE</name>
<dbReference type="InterPro" id="IPR019184">
    <property type="entry name" value="Uncharacterised_TM-17"/>
</dbReference>
<comment type="subcellular location">
    <subcellularLocation>
        <location evidence="1">Membrane</location>
        <topology evidence="1">Multi-pass membrane protein</topology>
    </subcellularLocation>
</comment>
<keyword evidence="2 5" id="KW-0812">Transmembrane</keyword>